<dbReference type="Proteomes" id="UP000315369">
    <property type="component" value="Unassembled WGS sequence"/>
</dbReference>
<organism evidence="4 5">
    <name type="scientific">Myxococcus llanfairpwllgwyngyllgogerychwyrndrobwllllantysiliogogogochensis</name>
    <dbReference type="NCBI Taxonomy" id="2590453"/>
    <lineage>
        <taxon>Bacteria</taxon>
        <taxon>Pseudomonadati</taxon>
        <taxon>Myxococcota</taxon>
        <taxon>Myxococcia</taxon>
        <taxon>Myxococcales</taxon>
        <taxon>Cystobacterineae</taxon>
        <taxon>Myxococcaceae</taxon>
        <taxon>Myxococcus</taxon>
    </lineage>
</organism>
<dbReference type="SUPFAM" id="SSF49899">
    <property type="entry name" value="Concanavalin A-like lectins/glucanases"/>
    <property type="match status" value="1"/>
</dbReference>
<proteinExistence type="inferred from homology"/>
<comment type="similarity">
    <text evidence="1">Belongs to the glycosyl hydrolase 16 family.</text>
</comment>
<evidence type="ECO:0000313" key="5">
    <source>
        <dbReference type="Proteomes" id="UP000315369"/>
    </source>
</evidence>
<feature type="domain" description="GH16" evidence="3">
    <location>
        <begin position="33"/>
        <end position="328"/>
    </location>
</feature>
<name>A0A540X6E0_9BACT</name>
<keyword evidence="4" id="KW-0378">Hydrolase</keyword>
<dbReference type="PROSITE" id="PS51762">
    <property type="entry name" value="GH16_2"/>
    <property type="match status" value="1"/>
</dbReference>
<evidence type="ECO:0000313" key="4">
    <source>
        <dbReference type="EMBL" id="TQF16789.1"/>
    </source>
</evidence>
<dbReference type="OrthoDB" id="9809583at2"/>
<dbReference type="InterPro" id="IPR013320">
    <property type="entry name" value="ConA-like_dom_sf"/>
</dbReference>
<keyword evidence="5" id="KW-1185">Reference proteome</keyword>
<dbReference type="Pfam" id="PF00722">
    <property type="entry name" value="Glyco_hydro_16"/>
    <property type="match status" value="1"/>
</dbReference>
<accession>A0A540X6E0</accession>
<dbReference type="InterPro" id="IPR050546">
    <property type="entry name" value="Glycosyl_Hydrlase_16"/>
</dbReference>
<dbReference type="EMBL" id="VIFM01000017">
    <property type="protein sequence ID" value="TQF16789.1"/>
    <property type="molecule type" value="Genomic_DNA"/>
</dbReference>
<dbReference type="PANTHER" id="PTHR10963">
    <property type="entry name" value="GLYCOSYL HYDROLASE-RELATED"/>
    <property type="match status" value="1"/>
</dbReference>
<dbReference type="AlphaFoldDB" id="A0A540X6E0"/>
<dbReference type="PANTHER" id="PTHR10963:SF55">
    <property type="entry name" value="GLYCOSIDE HYDROLASE FAMILY 16 PROTEIN"/>
    <property type="match status" value="1"/>
</dbReference>
<evidence type="ECO:0000259" key="3">
    <source>
        <dbReference type="PROSITE" id="PS51762"/>
    </source>
</evidence>
<dbReference type="CDD" id="cd00413">
    <property type="entry name" value="Glyco_hydrolase_16"/>
    <property type="match status" value="1"/>
</dbReference>
<evidence type="ECO:0000256" key="2">
    <source>
        <dbReference type="SAM" id="SignalP"/>
    </source>
</evidence>
<sequence length="380" mass="40507">MTAMSTPTRGNSPHVVLGLALFVVFLSPMRAHATPQWVPLPGEVPVFIQVDAPDPNGTCQAGCAAGKTCVSGACMSCGGYGEPCCAGSCLAGATCLGGCCGRHTFYDDFSQGLDTGKWIVLNSEPNTDSYWRGVNTTVDSGMLKLTAKVDPTGFNGYSSGSIATHQWFGYGRYRITAKVTAQPGLVPAFWFSGHNCSEIDVFEGGGLCGYNPAKMFFGHYPQTQPEPGETTCKPARQVDYEHTAAVPYALSFRVYELDWSPNRILISIDGVPMYSATANIPPPPMQLLLNLNVEAGGLGWPENQVGTGTQFPSTFLIDKVEGWTPALTCPVVSNAGAWSAESEPSRTWPLCCHPGTDGCPELPGELQSKAACVTRPRDTR</sequence>
<dbReference type="GO" id="GO:0005975">
    <property type="term" value="P:carbohydrate metabolic process"/>
    <property type="evidence" value="ECO:0007669"/>
    <property type="project" value="InterPro"/>
</dbReference>
<dbReference type="InterPro" id="IPR000757">
    <property type="entry name" value="Beta-glucanase-like"/>
</dbReference>
<keyword evidence="2" id="KW-0732">Signal</keyword>
<gene>
    <name evidence="4" type="ORF">FJV41_06435</name>
</gene>
<dbReference type="Gene3D" id="2.60.120.200">
    <property type="match status" value="1"/>
</dbReference>
<feature type="chain" id="PRO_5022238418" evidence="2">
    <location>
        <begin position="34"/>
        <end position="380"/>
    </location>
</feature>
<comment type="caution">
    <text evidence="4">The sequence shown here is derived from an EMBL/GenBank/DDBJ whole genome shotgun (WGS) entry which is preliminary data.</text>
</comment>
<feature type="signal peptide" evidence="2">
    <location>
        <begin position="1"/>
        <end position="33"/>
    </location>
</feature>
<reference evidence="4 5" key="1">
    <citation type="submission" date="2019-06" db="EMBL/GenBank/DDBJ databases">
        <authorList>
            <person name="Livingstone P."/>
            <person name="Whitworth D."/>
        </authorList>
    </citation>
    <scope>NUCLEOTIDE SEQUENCE [LARGE SCALE GENOMIC DNA]</scope>
    <source>
        <strain evidence="4 5">AM401</strain>
    </source>
</reference>
<evidence type="ECO:0000256" key="1">
    <source>
        <dbReference type="ARBA" id="ARBA00006865"/>
    </source>
</evidence>
<protein>
    <submittedName>
        <fullName evidence="4">Glycoside hydrolase family 16 protein</fullName>
    </submittedName>
</protein>
<dbReference type="GO" id="GO:0004553">
    <property type="term" value="F:hydrolase activity, hydrolyzing O-glycosyl compounds"/>
    <property type="evidence" value="ECO:0007669"/>
    <property type="project" value="InterPro"/>
</dbReference>